<keyword evidence="7" id="KW-0106">Calcium</keyword>
<name>A0AAJ7SS72_PETMA</name>
<evidence type="ECO:0000256" key="8">
    <source>
        <dbReference type="ARBA" id="ARBA00022889"/>
    </source>
</evidence>
<comment type="similarity">
    <text evidence="2 16">Belongs to the integrin alpha chain family.</text>
</comment>
<dbReference type="CDD" id="cd01469">
    <property type="entry name" value="vWA_integrins_alpha_subunit"/>
    <property type="match status" value="1"/>
</dbReference>
<dbReference type="GO" id="GO:0046872">
    <property type="term" value="F:metal ion binding"/>
    <property type="evidence" value="ECO:0007669"/>
    <property type="project" value="UniProtKB-KW"/>
</dbReference>
<evidence type="ECO:0000256" key="10">
    <source>
        <dbReference type="ARBA" id="ARBA00023037"/>
    </source>
</evidence>
<dbReference type="PANTHER" id="PTHR23220">
    <property type="entry name" value="INTEGRIN ALPHA"/>
    <property type="match status" value="1"/>
</dbReference>
<dbReference type="Gene3D" id="2.60.40.1460">
    <property type="entry name" value="Integrin domains. Chain A, domain 2"/>
    <property type="match status" value="1"/>
</dbReference>
<dbReference type="InterPro" id="IPR048286">
    <property type="entry name" value="Integrin_alpha_Ig-like_3"/>
</dbReference>
<dbReference type="PROSITE" id="PS00242">
    <property type="entry name" value="INTEGRIN_ALPHA"/>
    <property type="match status" value="1"/>
</dbReference>
<dbReference type="Pfam" id="PF00092">
    <property type="entry name" value="VWA"/>
    <property type="match status" value="1"/>
</dbReference>
<organism evidence="19 20">
    <name type="scientific">Petromyzon marinus</name>
    <name type="common">Sea lamprey</name>
    <dbReference type="NCBI Taxonomy" id="7757"/>
    <lineage>
        <taxon>Eukaryota</taxon>
        <taxon>Metazoa</taxon>
        <taxon>Chordata</taxon>
        <taxon>Craniata</taxon>
        <taxon>Vertebrata</taxon>
        <taxon>Cyclostomata</taxon>
        <taxon>Hyperoartia</taxon>
        <taxon>Petromyzontiformes</taxon>
        <taxon>Petromyzontidae</taxon>
        <taxon>Petromyzon</taxon>
    </lineage>
</organism>
<dbReference type="Pfam" id="PF08441">
    <property type="entry name" value="Integrin_A_Ig_1"/>
    <property type="match status" value="1"/>
</dbReference>
<keyword evidence="8 16" id="KW-0130">Cell adhesion</keyword>
<comment type="subcellular location">
    <subcellularLocation>
        <location evidence="1 16">Membrane</location>
        <topology evidence="1 16">Single-pass type I membrane protein</topology>
    </subcellularLocation>
</comment>
<dbReference type="PRINTS" id="PR01185">
    <property type="entry name" value="INTEGRINA"/>
</dbReference>
<evidence type="ECO:0000256" key="14">
    <source>
        <dbReference type="ARBA" id="ARBA00023180"/>
    </source>
</evidence>
<keyword evidence="5" id="KW-0732">Signal</keyword>
<dbReference type="SUPFAM" id="SSF53300">
    <property type="entry name" value="vWA-like"/>
    <property type="match status" value="1"/>
</dbReference>
<keyword evidence="13 16" id="KW-0675">Receptor</keyword>
<dbReference type="SMART" id="SM00191">
    <property type="entry name" value="Int_alpha"/>
    <property type="match status" value="5"/>
</dbReference>
<dbReference type="Gene3D" id="2.60.40.1530">
    <property type="entry name" value="ntegrin, alpha v. Chain A, domain 4"/>
    <property type="match status" value="1"/>
</dbReference>
<dbReference type="PROSITE" id="PS51470">
    <property type="entry name" value="FG_GAP"/>
    <property type="match status" value="5"/>
</dbReference>
<feature type="repeat" description="FG-GAP" evidence="15">
    <location>
        <begin position="75"/>
        <end position="137"/>
    </location>
</feature>
<reference evidence="20" key="1">
    <citation type="submission" date="2025-08" db="UniProtKB">
        <authorList>
            <consortium name="RefSeq"/>
        </authorList>
    </citation>
    <scope>IDENTIFICATION</scope>
    <source>
        <tissue evidence="20">Sperm</tissue>
    </source>
</reference>
<dbReference type="InterPro" id="IPR002035">
    <property type="entry name" value="VWF_A"/>
</dbReference>
<dbReference type="InterPro" id="IPR032695">
    <property type="entry name" value="Integrin_dom_sf"/>
</dbReference>
<gene>
    <name evidence="20" type="primary">ITGA11</name>
</gene>
<dbReference type="GO" id="GO:0098609">
    <property type="term" value="P:cell-cell adhesion"/>
    <property type="evidence" value="ECO:0007669"/>
    <property type="project" value="TreeGrafter"/>
</dbReference>
<dbReference type="Gene3D" id="3.40.50.410">
    <property type="entry name" value="von Willebrand factor, type A domain"/>
    <property type="match status" value="1"/>
</dbReference>
<evidence type="ECO:0000313" key="20">
    <source>
        <dbReference type="RefSeq" id="XP_032804611.1"/>
    </source>
</evidence>
<evidence type="ECO:0000256" key="15">
    <source>
        <dbReference type="PROSITE-ProRule" id="PRU00803"/>
    </source>
</evidence>
<dbReference type="Proteomes" id="UP001318040">
    <property type="component" value="Chromosome 1"/>
</dbReference>
<dbReference type="InterPro" id="IPR036465">
    <property type="entry name" value="vWFA_dom_sf"/>
</dbReference>
<evidence type="ECO:0000256" key="4">
    <source>
        <dbReference type="ARBA" id="ARBA00022723"/>
    </source>
</evidence>
<dbReference type="GO" id="GO:0005178">
    <property type="term" value="F:integrin binding"/>
    <property type="evidence" value="ECO:0007669"/>
    <property type="project" value="TreeGrafter"/>
</dbReference>
<evidence type="ECO:0000313" key="19">
    <source>
        <dbReference type="Proteomes" id="UP001318040"/>
    </source>
</evidence>
<dbReference type="SMART" id="SM00327">
    <property type="entry name" value="VWA"/>
    <property type="match status" value="1"/>
</dbReference>
<evidence type="ECO:0000256" key="16">
    <source>
        <dbReference type="RuleBase" id="RU003762"/>
    </source>
</evidence>
<dbReference type="Gene3D" id="2.60.40.1510">
    <property type="entry name" value="ntegrin, alpha v. Chain A, domain 3"/>
    <property type="match status" value="1"/>
</dbReference>
<evidence type="ECO:0000256" key="13">
    <source>
        <dbReference type="ARBA" id="ARBA00023170"/>
    </source>
</evidence>
<dbReference type="GO" id="GO:0007229">
    <property type="term" value="P:integrin-mediated signaling pathway"/>
    <property type="evidence" value="ECO:0007669"/>
    <property type="project" value="UniProtKB-KW"/>
</dbReference>
<keyword evidence="10 16" id="KW-0401">Integrin</keyword>
<dbReference type="FunFam" id="3.40.50.410:FF:000012">
    <property type="entry name" value="Integrin, alpha 10"/>
    <property type="match status" value="1"/>
</dbReference>
<evidence type="ECO:0000256" key="3">
    <source>
        <dbReference type="ARBA" id="ARBA00022692"/>
    </source>
</evidence>
<evidence type="ECO:0000256" key="2">
    <source>
        <dbReference type="ARBA" id="ARBA00008054"/>
    </source>
</evidence>
<evidence type="ECO:0000256" key="6">
    <source>
        <dbReference type="ARBA" id="ARBA00022737"/>
    </source>
</evidence>
<dbReference type="PANTHER" id="PTHR23220:SF26">
    <property type="entry name" value="INTEGRIN ALPHA-10"/>
    <property type="match status" value="1"/>
</dbReference>
<feature type="repeat" description="FG-GAP" evidence="15">
    <location>
        <begin position="650"/>
        <end position="710"/>
    </location>
</feature>
<feature type="transmembrane region" description="Helical" evidence="16">
    <location>
        <begin position="1191"/>
        <end position="1215"/>
    </location>
</feature>
<dbReference type="GO" id="GO:0008305">
    <property type="term" value="C:integrin complex"/>
    <property type="evidence" value="ECO:0007669"/>
    <property type="project" value="InterPro"/>
</dbReference>
<keyword evidence="14" id="KW-0325">Glycoprotein</keyword>
<sequence>MGGTDPGRSGGEQCKHRSTAAAETRTRKTTARASRKSLRSWAPDDSAKMKMHGGSVAIRLAMMMQGFCQLGRAFNVDVKNAQIFSGSAETQFGYTVKQHVDSSGEKWLLVGAPWEGTPYRKMGDVYKCPIPDTYRRGCVPLHLSNSITVSNATELQDNMTLGMTLVNDPIGNGFLACGPLWAQHCGSSYFTAGVCTNVSADFQVTSTLTPAAQRCGLFMDIVIVLDGSNSIYPWQEVQNFVINIVKKFHIGPGQSRVGLVQYGESAVHEFTLSDYETTEQVVQAAKYIEQRGGRETRTAYAVNHARSEAFSPLFGAREGASKVMIVVTDGESHDSEDLTEAIAACERDNITRYAIAVLGYYKRKNIDPSNFISELKAISSEPEEKHFINVADEAALNDIVGTLGERIFSLEGTVTQNETSFDMEMSQVGFSAAVVKDGILLGAVGAYDWGGSVVRKRGTHFTVPARSAFGKEAPVELQNHAAYLGYSVGSARPSRYAEHYIAGAPRFNHTGKVLIFSLDEQAHVTVHQAIHGDQIGSYFGSEVLSVDVDCDGVSDLLLVGAPMYLGPGNRETGRVYVYTLTQRAFRPAGFLHAEERQQDARFGTAIALLPDINQDGLADVVVGAPLEDGHRGALYIYHGRGRILRPQPAQRVAAVDVSSSLVYFGRSVDARLDVDGNGIVDLSVGALGNAVLLRSRSIVHMNATVTFSPPKVNLLNKSCLRNGKDSICVTATVCFHATARSPLTPDSDIWIAYTSNVDASRVAPRAFFDETAERTLQRELSVRAGGRSYCQDIGLHLHEVTDFVRPISLQLDFALQDPNSDPVLDAYWPMHTEALLPFANDCGDDEECVSDLVLHLRSDVQGSSMAPYVIRSGRRRTSVWATLENRGENAYNARVNVSFSRNLRLASITPTVDQGLKMECQFSHEEADGGTTCSLSPAVFRPGAKLVTLLEFEFSRSVFLPSLDIGLRAESDSKEMLETLHDNAASLSIPVRYEAEILFTRDSNLHQFEVSREAVVPDVIERPEDIGPQFNYTLTVQNLGLFPLARLEVLISVPAVTPGGNPLLTLSHVETDVGVTCRTSPETDWQQLIKREATLPVYEEDLRAMDELNCATGRCHRVACVVETLEVGQEELIHVKGWLWTPSLTVMKFKSLKLNTTAELQLNRSQLILMKEDSRWRYIVMEITKERGSSVPLWIIIGSVLGGLLLLALLIYMLWKMGFFRRHYLQLIRDNDKDGRENLVQG</sequence>
<proteinExistence type="inferred from homology"/>
<keyword evidence="19" id="KW-1185">Reference proteome</keyword>
<keyword evidence="12" id="KW-1015">Disulfide bond</keyword>
<evidence type="ECO:0000256" key="1">
    <source>
        <dbReference type="ARBA" id="ARBA00004479"/>
    </source>
</evidence>
<feature type="domain" description="VWFA" evidence="18">
    <location>
        <begin position="220"/>
        <end position="403"/>
    </location>
</feature>
<keyword evidence="9 16" id="KW-1133">Transmembrane helix</keyword>
<evidence type="ECO:0000256" key="17">
    <source>
        <dbReference type="SAM" id="MobiDB-lite"/>
    </source>
</evidence>
<feature type="repeat" description="FG-GAP" evidence="15">
    <location>
        <begin position="414"/>
        <end position="465"/>
    </location>
</feature>
<feature type="region of interest" description="Disordered" evidence="17">
    <location>
        <begin position="1"/>
        <end position="49"/>
    </location>
</feature>
<evidence type="ECO:0000256" key="5">
    <source>
        <dbReference type="ARBA" id="ARBA00022729"/>
    </source>
</evidence>
<keyword evidence="11 16" id="KW-0472">Membrane</keyword>
<dbReference type="InterPro" id="IPR028994">
    <property type="entry name" value="Integrin_alpha_N"/>
</dbReference>
<evidence type="ECO:0000256" key="11">
    <source>
        <dbReference type="ARBA" id="ARBA00023136"/>
    </source>
</evidence>
<dbReference type="Pfam" id="PF20805">
    <property type="entry name" value="Integrin_A_Ig_2"/>
    <property type="match status" value="1"/>
</dbReference>
<dbReference type="RefSeq" id="XP_032804611.1">
    <property type="nucleotide sequence ID" value="XM_032948720.1"/>
</dbReference>
<dbReference type="Pfam" id="PF01839">
    <property type="entry name" value="FG-GAP"/>
    <property type="match status" value="2"/>
</dbReference>
<dbReference type="FunFam" id="1.20.5.930:FF:000005">
    <property type="entry name" value="Integrin, alpha 10"/>
    <property type="match status" value="1"/>
</dbReference>
<evidence type="ECO:0000256" key="12">
    <source>
        <dbReference type="ARBA" id="ARBA00023157"/>
    </source>
</evidence>
<dbReference type="GO" id="GO:0033627">
    <property type="term" value="P:cell adhesion mediated by integrin"/>
    <property type="evidence" value="ECO:0007669"/>
    <property type="project" value="TreeGrafter"/>
</dbReference>
<evidence type="ECO:0000259" key="18">
    <source>
        <dbReference type="PROSITE" id="PS50234"/>
    </source>
</evidence>
<protein>
    <submittedName>
        <fullName evidence="20">Integrin alpha-11</fullName>
    </submittedName>
</protein>
<dbReference type="PRINTS" id="PR00453">
    <property type="entry name" value="VWFADOMAIN"/>
</dbReference>
<dbReference type="InterPro" id="IPR048285">
    <property type="entry name" value="Integrin_alpha_Ig-like_2"/>
</dbReference>
<dbReference type="GO" id="GO:0009897">
    <property type="term" value="C:external side of plasma membrane"/>
    <property type="evidence" value="ECO:0007669"/>
    <property type="project" value="TreeGrafter"/>
</dbReference>
<dbReference type="Gene3D" id="1.20.5.930">
    <property type="entry name" value="Bicelle-embedded integrin alpha(iib) transmembrane segment"/>
    <property type="match status" value="1"/>
</dbReference>
<keyword evidence="3 16" id="KW-0812">Transmembrane</keyword>
<dbReference type="Pfam" id="PF20806">
    <property type="entry name" value="Integrin_A_Ig_3"/>
    <property type="match status" value="1"/>
</dbReference>
<dbReference type="SUPFAM" id="SSF69318">
    <property type="entry name" value="Integrin alpha N-terminal domain"/>
    <property type="match status" value="1"/>
</dbReference>
<feature type="compositionally biased region" description="Gly residues" evidence="17">
    <location>
        <begin position="1"/>
        <end position="10"/>
    </location>
</feature>
<feature type="repeat" description="FG-GAP" evidence="15">
    <location>
        <begin position="525"/>
        <end position="587"/>
    </location>
</feature>
<keyword evidence="6" id="KW-0677">Repeat</keyword>
<feature type="repeat" description="FG-GAP" evidence="15">
    <location>
        <begin position="588"/>
        <end position="646"/>
    </location>
</feature>
<dbReference type="InterPro" id="IPR013517">
    <property type="entry name" value="FG-GAP"/>
</dbReference>
<accession>A0AAJ7SS72</accession>
<evidence type="ECO:0000256" key="9">
    <source>
        <dbReference type="ARBA" id="ARBA00022989"/>
    </source>
</evidence>
<keyword evidence="4" id="KW-0479">Metal-binding</keyword>
<dbReference type="InterPro" id="IPR013649">
    <property type="entry name" value="Integrin_alpha_Ig-like_1"/>
</dbReference>
<dbReference type="InterPro" id="IPR018184">
    <property type="entry name" value="Integrin_alpha_C_CS"/>
</dbReference>
<dbReference type="CTD" id="22801"/>
<dbReference type="KEGG" id="pmrn:116939840"/>
<evidence type="ECO:0000256" key="7">
    <source>
        <dbReference type="ARBA" id="ARBA00022837"/>
    </source>
</evidence>
<dbReference type="Gene3D" id="2.130.10.130">
    <property type="entry name" value="Integrin alpha, N-terminal"/>
    <property type="match status" value="2"/>
</dbReference>
<feature type="compositionally biased region" description="Basic residues" evidence="17">
    <location>
        <begin position="27"/>
        <end position="38"/>
    </location>
</feature>
<dbReference type="GO" id="GO:0007160">
    <property type="term" value="P:cell-matrix adhesion"/>
    <property type="evidence" value="ECO:0007669"/>
    <property type="project" value="TreeGrafter"/>
</dbReference>
<dbReference type="SUPFAM" id="SSF69179">
    <property type="entry name" value="Integrin domains"/>
    <property type="match status" value="3"/>
</dbReference>
<dbReference type="AlphaFoldDB" id="A0AAJ7SS72"/>
<dbReference type="InterPro" id="IPR000413">
    <property type="entry name" value="Integrin_alpha"/>
</dbReference>
<dbReference type="PROSITE" id="PS50234">
    <property type="entry name" value="VWFA"/>
    <property type="match status" value="1"/>
</dbReference>
<dbReference type="InterPro" id="IPR013519">
    <property type="entry name" value="Int_alpha_beta-p"/>
</dbReference>